<reference evidence="2 3" key="1">
    <citation type="journal article" date="2016" name="Nat. Commun.">
        <title>Thousands of microbial genomes shed light on interconnected biogeochemical processes in an aquifer system.</title>
        <authorList>
            <person name="Anantharaman K."/>
            <person name="Brown C.T."/>
            <person name="Hug L.A."/>
            <person name="Sharon I."/>
            <person name="Castelle C.J."/>
            <person name="Probst A.J."/>
            <person name="Thomas B.C."/>
            <person name="Singh A."/>
            <person name="Wilkins M.J."/>
            <person name="Karaoz U."/>
            <person name="Brodie E.L."/>
            <person name="Williams K.H."/>
            <person name="Hubbard S.S."/>
            <person name="Banfield J.F."/>
        </authorList>
    </citation>
    <scope>NUCLEOTIDE SEQUENCE [LARGE SCALE GENOMIC DNA]</scope>
</reference>
<feature type="transmembrane region" description="Helical" evidence="1">
    <location>
        <begin position="129"/>
        <end position="150"/>
    </location>
</feature>
<dbReference type="EMBL" id="MHKI01000001">
    <property type="protein sequence ID" value="OGY88388.1"/>
    <property type="molecule type" value="Genomic_DNA"/>
</dbReference>
<organism evidence="2 3">
    <name type="scientific">Candidatus Kerfeldbacteria bacterium RIFOXYB2_FULL_38_14</name>
    <dbReference type="NCBI Taxonomy" id="1798547"/>
    <lineage>
        <taxon>Bacteria</taxon>
        <taxon>Candidatus Kerfeldiibacteriota</taxon>
    </lineage>
</organism>
<dbReference type="Pfam" id="PF13196">
    <property type="entry name" value="DUF4012"/>
    <property type="match status" value="1"/>
</dbReference>
<dbReference type="Proteomes" id="UP000176420">
    <property type="component" value="Unassembled WGS sequence"/>
</dbReference>
<accession>A0A1G2BGN7</accession>
<name>A0A1G2BGN7_9BACT</name>
<evidence type="ECO:0000313" key="3">
    <source>
        <dbReference type="Proteomes" id="UP000176420"/>
    </source>
</evidence>
<comment type="caution">
    <text evidence="2">The sequence shown here is derived from an EMBL/GenBank/DDBJ whole genome shotgun (WGS) entry which is preliminary data.</text>
</comment>
<dbReference type="AlphaFoldDB" id="A0A1G2BGN7"/>
<keyword evidence="1" id="KW-0472">Membrane</keyword>
<evidence type="ECO:0000313" key="2">
    <source>
        <dbReference type="EMBL" id="OGY88388.1"/>
    </source>
</evidence>
<protein>
    <recommendedName>
        <fullName evidence="4">DUF4012 domain-containing protein</fullName>
    </recommendedName>
</protein>
<evidence type="ECO:0008006" key="4">
    <source>
        <dbReference type="Google" id="ProtNLM"/>
    </source>
</evidence>
<sequence length="781" mass="86762">MKNTKKNYQLTPIRKNLTPQQIEVEKNTVLSHHSAIPQNNIVDLRSIIAKREALKQKKQSLKILKKRKKKNQQKLINPKLFILKIKSFFNFKKFPKITPPKKVASLLSGRKPCPVNFKNQTKSGFFSSALFRPLISFVILSLIFILPATVRATFSQSSNLENSLTASAEEALGHLQNALASMEDFDFPAATEEFQTAQQQFTLAQNQVNEINGLVRVIAPYFPGQGKVFASGVHLLNAGQELSLAGGQIAKALQEISQADITQLAKDQDNKLTSLLVVAEAGLAPAMQNMEKADQELQAVSLASIPEDKRPFVAQAQKSLPQINNALQEGTNSIEFLLGFLGHNNPQRHLVLFANNREIRPGGGFIGSLGLFDVADGQVSVVSIPGGGIYDIAGQVLTKSVAPQPLQLINANWNIQDANWFPHYPACAQKIEKFLEDNNNGVSVDIVESINPDVVEKLLEITGPLDMQKDYGLVISADNFYEVVQAQAEKKFEEDPQSKRLIADMTPLLFDQLFKKAEDPQQLLRLLTVLKEALDKKDIVIYANDPHLQEMLSHRNWSGEIMNTDRDYLHINVANIGGGKTDKVIDNTAKITTTIADDGSVIDQVSFERVHKGKAGDPLTGLDNFSFVRFYLPLGSEILSTQGFEQPDPQLFHKPDPSDAIDADLQNISGDISLNPQTNVYSNTEFNKQVVGGWIITEVGGSSSVTITYQLPFKIETGKLFKSSDHYSFFLQKQPGLDLLVDYDLILPSSWQVAFSYPQDFQAHSQFKLEKDYFSGILLTR</sequence>
<proteinExistence type="predicted"/>
<evidence type="ECO:0000256" key="1">
    <source>
        <dbReference type="SAM" id="Phobius"/>
    </source>
</evidence>
<keyword evidence="1" id="KW-1133">Transmembrane helix</keyword>
<gene>
    <name evidence="2" type="ORF">A2319_05120</name>
</gene>
<dbReference type="InterPro" id="IPR025101">
    <property type="entry name" value="DUF4012"/>
</dbReference>
<keyword evidence="1" id="KW-0812">Transmembrane</keyword>